<gene>
    <name evidence="7" type="ORF">SAMN02745190_01754</name>
</gene>
<dbReference type="EC" id="3.2.2.9" evidence="2"/>
<dbReference type="GO" id="GO:0019284">
    <property type="term" value="P:L-methionine salvage from S-adenosylmethionine"/>
    <property type="evidence" value="ECO:0007669"/>
    <property type="project" value="TreeGrafter"/>
</dbReference>
<dbReference type="AlphaFoldDB" id="A0A1M4YHN4"/>
<evidence type="ECO:0000256" key="5">
    <source>
        <dbReference type="ARBA" id="ARBA00023167"/>
    </source>
</evidence>
<dbReference type="NCBIfam" id="TIGR01704">
    <property type="entry name" value="MTA_SAH-Nsdase"/>
    <property type="match status" value="1"/>
</dbReference>
<dbReference type="STRING" id="1123243.SAMN02745190_01754"/>
<dbReference type="InterPro" id="IPR035994">
    <property type="entry name" value="Nucleoside_phosphorylase_sf"/>
</dbReference>
<dbReference type="PANTHER" id="PTHR46832:SF1">
    <property type="entry name" value="5'-METHYLTHIOADENOSINE_S-ADENOSYLHOMOCYSTEINE NUCLEOSIDASE"/>
    <property type="match status" value="1"/>
</dbReference>
<accession>A0A1M4YHN4</accession>
<evidence type="ECO:0000256" key="2">
    <source>
        <dbReference type="ARBA" id="ARBA00011974"/>
    </source>
</evidence>
<dbReference type="SUPFAM" id="SSF53167">
    <property type="entry name" value="Purine and uridine phosphorylases"/>
    <property type="match status" value="1"/>
</dbReference>
<protein>
    <recommendedName>
        <fullName evidence="2">adenosylhomocysteine nucleosidase</fullName>
        <ecNumber evidence="2">3.2.2.9</ecNumber>
    </recommendedName>
</protein>
<dbReference type="InterPro" id="IPR010049">
    <property type="entry name" value="MTA_SAH_Nsdase"/>
</dbReference>
<dbReference type="InterPro" id="IPR006311">
    <property type="entry name" value="TAT_signal"/>
</dbReference>
<dbReference type="PROSITE" id="PS51318">
    <property type="entry name" value="TAT"/>
    <property type="match status" value="1"/>
</dbReference>
<dbReference type="Gene3D" id="3.40.50.1580">
    <property type="entry name" value="Nucleoside phosphorylase domain"/>
    <property type="match status" value="1"/>
</dbReference>
<keyword evidence="8" id="KW-1185">Reference proteome</keyword>
<dbReference type="GO" id="GO:0009164">
    <property type="term" value="P:nucleoside catabolic process"/>
    <property type="evidence" value="ECO:0007669"/>
    <property type="project" value="InterPro"/>
</dbReference>
<evidence type="ECO:0000256" key="1">
    <source>
        <dbReference type="ARBA" id="ARBA00004945"/>
    </source>
</evidence>
<dbReference type="UniPathway" id="UPA00904">
    <property type="reaction ID" value="UER00871"/>
</dbReference>
<dbReference type="RefSeq" id="WP_200796033.1">
    <property type="nucleotide sequence ID" value="NZ_FQUG01000006.1"/>
</dbReference>
<keyword evidence="5" id="KW-0486">Methionine biosynthesis</keyword>
<evidence type="ECO:0000256" key="4">
    <source>
        <dbReference type="ARBA" id="ARBA00022801"/>
    </source>
</evidence>
<dbReference type="GO" id="GO:0008782">
    <property type="term" value="F:adenosylhomocysteine nucleosidase activity"/>
    <property type="evidence" value="ECO:0007669"/>
    <property type="project" value="UniProtKB-EC"/>
</dbReference>
<organism evidence="7 8">
    <name type="scientific">Schwartzia succinivorans DSM 10502</name>
    <dbReference type="NCBI Taxonomy" id="1123243"/>
    <lineage>
        <taxon>Bacteria</taxon>
        <taxon>Bacillati</taxon>
        <taxon>Bacillota</taxon>
        <taxon>Negativicutes</taxon>
        <taxon>Selenomonadales</taxon>
        <taxon>Selenomonadaceae</taxon>
        <taxon>Schwartzia</taxon>
    </lineage>
</organism>
<comment type="pathway">
    <text evidence="1">Amino-acid biosynthesis; L-methionine biosynthesis via salvage pathway; S-methyl-5-thio-alpha-D-ribose 1-phosphate from S-methyl-5'-thioadenosine (hydrolase route): step 1/2.</text>
</comment>
<proteinExistence type="predicted"/>
<dbReference type="InterPro" id="IPR000845">
    <property type="entry name" value="Nucleoside_phosphorylase_d"/>
</dbReference>
<evidence type="ECO:0000313" key="8">
    <source>
        <dbReference type="Proteomes" id="UP000184404"/>
    </source>
</evidence>
<sequence length="275" mass="29422">MMNRREFLRLSALGAAGVLGGSFFMETGTAAAQKTAKAKVGIIGAMESEVANLKKAMRLKRQVKKAGMTFHEGTIGNTDTVIVQCGMGKVNAGICAQILIDDFAVTHVINTGVAGSLNPKLNIGDIVVAVDAVQHDFDVTAIGFQKGEIPYTGKVAFAADKELRQRAVRAIQKTLPGIAAVEGRICSGDQFIASHMEKDRIVAEFAGDCAEMEGGSVAQVCFLNEVPFVILRAISDKADDSGHMDFAEFTKTAAKNSSTLIQFMLEHWQDFAFAD</sequence>
<dbReference type="GO" id="GO:0008930">
    <property type="term" value="F:methylthioadenosine nucleosidase activity"/>
    <property type="evidence" value="ECO:0007669"/>
    <property type="project" value="InterPro"/>
</dbReference>
<evidence type="ECO:0000313" key="7">
    <source>
        <dbReference type="EMBL" id="SHF05181.1"/>
    </source>
</evidence>
<dbReference type="EMBL" id="FQUG01000006">
    <property type="protein sequence ID" value="SHF05181.1"/>
    <property type="molecule type" value="Genomic_DNA"/>
</dbReference>
<dbReference type="GO" id="GO:0019509">
    <property type="term" value="P:L-methionine salvage from methylthioadenosine"/>
    <property type="evidence" value="ECO:0007669"/>
    <property type="project" value="UniProtKB-UniPathway"/>
</dbReference>
<reference evidence="7 8" key="1">
    <citation type="submission" date="2016-11" db="EMBL/GenBank/DDBJ databases">
        <authorList>
            <person name="Jaros S."/>
            <person name="Januszkiewicz K."/>
            <person name="Wedrychowicz H."/>
        </authorList>
    </citation>
    <scope>NUCLEOTIDE SEQUENCE [LARGE SCALE GENOMIC DNA]</scope>
    <source>
        <strain evidence="7 8">DSM 10502</strain>
    </source>
</reference>
<dbReference type="PANTHER" id="PTHR46832">
    <property type="entry name" value="5'-METHYLTHIOADENOSINE/S-ADENOSYLHOMOCYSTEINE NUCLEOSIDASE"/>
    <property type="match status" value="1"/>
</dbReference>
<dbReference type="GO" id="GO:0005829">
    <property type="term" value="C:cytosol"/>
    <property type="evidence" value="ECO:0007669"/>
    <property type="project" value="TreeGrafter"/>
</dbReference>
<dbReference type="Pfam" id="PF01048">
    <property type="entry name" value="PNP_UDP_1"/>
    <property type="match status" value="1"/>
</dbReference>
<name>A0A1M4YHN4_9FIRM</name>
<evidence type="ECO:0000259" key="6">
    <source>
        <dbReference type="Pfam" id="PF01048"/>
    </source>
</evidence>
<keyword evidence="3" id="KW-0028">Amino-acid biosynthesis</keyword>
<dbReference type="NCBIfam" id="NF004079">
    <property type="entry name" value="PRK05584.1"/>
    <property type="match status" value="1"/>
</dbReference>
<dbReference type="Proteomes" id="UP000184404">
    <property type="component" value="Unassembled WGS sequence"/>
</dbReference>
<keyword evidence="4" id="KW-0378">Hydrolase</keyword>
<dbReference type="CDD" id="cd09008">
    <property type="entry name" value="MTAN"/>
    <property type="match status" value="1"/>
</dbReference>
<feature type="domain" description="Nucleoside phosphorylase" evidence="6">
    <location>
        <begin position="39"/>
        <end position="262"/>
    </location>
</feature>
<evidence type="ECO:0000256" key="3">
    <source>
        <dbReference type="ARBA" id="ARBA00022605"/>
    </source>
</evidence>